<dbReference type="EMBL" id="MN739643">
    <property type="protein sequence ID" value="QHT17595.1"/>
    <property type="molecule type" value="Genomic_DNA"/>
</dbReference>
<name>A0A6C0DPU8_9ZZZZ</name>
<sequence>MINIYKNNCESLSEFNYNDYIRFMPIDNKKNNPISIKKEEIIKLKLANSKIMECYILNNGVNIITKFKYMSILKTIYNTMNINNIMKYKTFNIKEGNVNGLNGYNYSKKLNLSIQSKATPFILFEILNMTEINEFPTSIIIKLDSGVILQFINSFQNVKAPISNNSIYVYNRNPFYTVKDISKLKLVGSRILECIVKNTHDFIITTEKKYMSILVDIYSSMSVNDILNNTSFNIKYGDENGKNGYNYHKKLNMSIQPKPTNHILVEIFKMADIYTYPFSIKIQLDTNEIIHIVNQYYK</sequence>
<protein>
    <submittedName>
        <fullName evidence="1">Uncharacterized protein</fullName>
    </submittedName>
</protein>
<dbReference type="AlphaFoldDB" id="A0A6C0DPU8"/>
<organism evidence="1">
    <name type="scientific">viral metagenome</name>
    <dbReference type="NCBI Taxonomy" id="1070528"/>
    <lineage>
        <taxon>unclassified sequences</taxon>
        <taxon>metagenomes</taxon>
        <taxon>organismal metagenomes</taxon>
    </lineage>
</organism>
<proteinExistence type="predicted"/>
<evidence type="ECO:0000313" key="1">
    <source>
        <dbReference type="EMBL" id="QHT17595.1"/>
    </source>
</evidence>
<accession>A0A6C0DPU8</accession>
<reference evidence="1" key="1">
    <citation type="journal article" date="2020" name="Nature">
        <title>Giant virus diversity and host interactions through global metagenomics.</title>
        <authorList>
            <person name="Schulz F."/>
            <person name="Roux S."/>
            <person name="Paez-Espino D."/>
            <person name="Jungbluth S."/>
            <person name="Walsh D.A."/>
            <person name="Denef V.J."/>
            <person name="McMahon K.D."/>
            <person name="Konstantinidis K.T."/>
            <person name="Eloe-Fadrosh E.A."/>
            <person name="Kyrpides N.C."/>
            <person name="Woyke T."/>
        </authorList>
    </citation>
    <scope>NUCLEOTIDE SEQUENCE</scope>
    <source>
        <strain evidence="1">GVMAG-M-3300023174-30</strain>
    </source>
</reference>